<accession>A0A8T2KHD8</accession>
<keyword evidence="3" id="KW-1185">Reference proteome</keyword>
<dbReference type="AlphaFoldDB" id="A0A8T2KHD8"/>
<evidence type="ECO:0000313" key="3">
    <source>
        <dbReference type="Proteomes" id="UP000812440"/>
    </source>
</evidence>
<feature type="coiled-coil region" evidence="1">
    <location>
        <begin position="22"/>
        <end position="56"/>
    </location>
</feature>
<name>A0A8T2KHD8_9PIPI</name>
<sequence>MLLRVQEKPYFKMMRDAGAPELQKQLVKRENLEQFVQQYEEALKGLQKAVKDEQAQKRF</sequence>
<proteinExistence type="predicted"/>
<protein>
    <submittedName>
        <fullName evidence="2">Uncharacterized protein</fullName>
    </submittedName>
</protein>
<reference evidence="2" key="1">
    <citation type="thesis" date="2020" institute="ProQuest LLC" country="789 East Eisenhower Parkway, Ann Arbor, MI, USA">
        <title>Comparative Genomics and Chromosome Evolution.</title>
        <authorList>
            <person name="Mudd A.B."/>
        </authorList>
    </citation>
    <scope>NUCLEOTIDE SEQUENCE</scope>
    <source>
        <strain evidence="2">Female2</strain>
        <tissue evidence="2">Blood</tissue>
    </source>
</reference>
<keyword evidence="1" id="KW-0175">Coiled coil</keyword>
<organism evidence="2 3">
    <name type="scientific">Hymenochirus boettgeri</name>
    <name type="common">Congo dwarf clawed frog</name>
    <dbReference type="NCBI Taxonomy" id="247094"/>
    <lineage>
        <taxon>Eukaryota</taxon>
        <taxon>Metazoa</taxon>
        <taxon>Chordata</taxon>
        <taxon>Craniata</taxon>
        <taxon>Vertebrata</taxon>
        <taxon>Euteleostomi</taxon>
        <taxon>Amphibia</taxon>
        <taxon>Batrachia</taxon>
        <taxon>Anura</taxon>
        <taxon>Pipoidea</taxon>
        <taxon>Pipidae</taxon>
        <taxon>Pipinae</taxon>
        <taxon>Hymenochirus</taxon>
    </lineage>
</organism>
<dbReference type="Proteomes" id="UP000812440">
    <property type="component" value="Chromosome 1"/>
</dbReference>
<dbReference type="EMBL" id="JAACNH010000001">
    <property type="protein sequence ID" value="KAG8455873.1"/>
    <property type="molecule type" value="Genomic_DNA"/>
</dbReference>
<evidence type="ECO:0000256" key="1">
    <source>
        <dbReference type="SAM" id="Coils"/>
    </source>
</evidence>
<gene>
    <name evidence="2" type="ORF">GDO86_001894</name>
</gene>
<evidence type="ECO:0000313" key="2">
    <source>
        <dbReference type="EMBL" id="KAG8455873.1"/>
    </source>
</evidence>
<comment type="caution">
    <text evidence="2">The sequence shown here is derived from an EMBL/GenBank/DDBJ whole genome shotgun (WGS) entry which is preliminary data.</text>
</comment>